<dbReference type="GO" id="GO:0008270">
    <property type="term" value="F:zinc ion binding"/>
    <property type="evidence" value="ECO:0007669"/>
    <property type="project" value="UniProtKB-KW"/>
</dbReference>
<feature type="compositionally biased region" description="Polar residues" evidence="5">
    <location>
        <begin position="522"/>
        <end position="542"/>
    </location>
</feature>
<dbReference type="InterPro" id="IPR002653">
    <property type="entry name" value="Znf_A20"/>
</dbReference>
<evidence type="ECO:0000256" key="1">
    <source>
        <dbReference type="ARBA" id="ARBA00022723"/>
    </source>
</evidence>
<feature type="region of interest" description="Disordered" evidence="5">
    <location>
        <begin position="112"/>
        <end position="132"/>
    </location>
</feature>
<feature type="coiled-coil region" evidence="4">
    <location>
        <begin position="426"/>
        <end position="453"/>
    </location>
</feature>
<dbReference type="PROSITE" id="PS51205">
    <property type="entry name" value="VPS9"/>
    <property type="match status" value="1"/>
</dbReference>
<evidence type="ECO:0000259" key="7">
    <source>
        <dbReference type="PROSITE" id="PS51205"/>
    </source>
</evidence>
<dbReference type="GO" id="GO:0003677">
    <property type="term" value="F:DNA binding"/>
    <property type="evidence" value="ECO:0007669"/>
    <property type="project" value="InterPro"/>
</dbReference>
<dbReference type="GO" id="GO:0016192">
    <property type="term" value="P:vesicle-mediated transport"/>
    <property type="evidence" value="ECO:0007669"/>
    <property type="project" value="InterPro"/>
</dbReference>
<proteinExistence type="predicted"/>
<evidence type="ECO:0000259" key="6">
    <source>
        <dbReference type="PROSITE" id="PS51036"/>
    </source>
</evidence>
<feature type="domain" description="A20-type" evidence="6">
    <location>
        <begin position="21"/>
        <end position="55"/>
    </location>
</feature>
<dbReference type="GO" id="GO:0031267">
    <property type="term" value="F:small GTPase binding"/>
    <property type="evidence" value="ECO:0007669"/>
    <property type="project" value="TreeGrafter"/>
</dbReference>
<dbReference type="SUPFAM" id="SSF57716">
    <property type="entry name" value="Glucocorticoid receptor-like (DNA-binding domain)"/>
    <property type="match status" value="1"/>
</dbReference>
<protein>
    <recommendedName>
        <fullName evidence="9">Rab5 GDP/GTP exchange factor</fullName>
    </recommendedName>
</protein>
<dbReference type="Pfam" id="PF02204">
    <property type="entry name" value="VPS9"/>
    <property type="match status" value="1"/>
</dbReference>
<dbReference type="Gene3D" id="1.20.5.4770">
    <property type="match status" value="1"/>
</dbReference>
<dbReference type="InterPro" id="IPR041545">
    <property type="entry name" value="DUF5601"/>
</dbReference>
<organism evidence="8">
    <name type="scientific">Scylla olivacea</name>
    <name type="common">Orange mud crab</name>
    <name type="synonym">Cancer olivacea</name>
    <dbReference type="NCBI Taxonomy" id="85551"/>
    <lineage>
        <taxon>Eukaryota</taxon>
        <taxon>Metazoa</taxon>
        <taxon>Ecdysozoa</taxon>
        <taxon>Arthropoda</taxon>
        <taxon>Crustacea</taxon>
        <taxon>Multicrustacea</taxon>
        <taxon>Malacostraca</taxon>
        <taxon>Eumalacostraca</taxon>
        <taxon>Eucarida</taxon>
        <taxon>Decapoda</taxon>
        <taxon>Pleocyemata</taxon>
        <taxon>Brachyura</taxon>
        <taxon>Eubrachyura</taxon>
        <taxon>Portunoidea</taxon>
        <taxon>Portunidae</taxon>
        <taxon>Portuninae</taxon>
        <taxon>Scylla</taxon>
    </lineage>
</organism>
<dbReference type="GO" id="GO:0030139">
    <property type="term" value="C:endocytic vesicle"/>
    <property type="evidence" value="ECO:0007669"/>
    <property type="project" value="TreeGrafter"/>
</dbReference>
<dbReference type="GO" id="GO:0005829">
    <property type="term" value="C:cytosol"/>
    <property type="evidence" value="ECO:0007669"/>
    <property type="project" value="TreeGrafter"/>
</dbReference>
<dbReference type="PANTHER" id="PTHR23101:SF122">
    <property type="entry name" value="RABAPTIN-5-ASSOCIATED EXCHANGE FACTOR FOR RAB5"/>
    <property type="match status" value="1"/>
</dbReference>
<dbReference type="PANTHER" id="PTHR23101">
    <property type="entry name" value="RAB GDP/GTP EXCHANGE FACTOR"/>
    <property type="match status" value="1"/>
</dbReference>
<feature type="domain" description="VPS9" evidence="7">
    <location>
        <begin position="242"/>
        <end position="386"/>
    </location>
</feature>
<dbReference type="InterPro" id="IPR045046">
    <property type="entry name" value="Vps9-like"/>
</dbReference>
<feature type="region of interest" description="Disordered" evidence="5">
    <location>
        <begin position="651"/>
        <end position="672"/>
    </location>
</feature>
<dbReference type="Pfam" id="PF01754">
    <property type="entry name" value="zf-A20"/>
    <property type="match status" value="1"/>
</dbReference>
<dbReference type="InterPro" id="IPR003123">
    <property type="entry name" value="VPS9"/>
</dbReference>
<evidence type="ECO:0000256" key="5">
    <source>
        <dbReference type="SAM" id="MobiDB-lite"/>
    </source>
</evidence>
<accession>A0A0P4VZ61</accession>
<evidence type="ECO:0000313" key="8">
    <source>
        <dbReference type="EMBL" id="JAI58420.1"/>
    </source>
</evidence>
<feature type="compositionally biased region" description="Polar residues" evidence="5">
    <location>
        <begin position="651"/>
        <end position="661"/>
    </location>
</feature>
<evidence type="ECO:0008006" key="9">
    <source>
        <dbReference type="Google" id="ProtNLM"/>
    </source>
</evidence>
<keyword evidence="4" id="KW-0175">Coiled coil</keyword>
<dbReference type="SUPFAM" id="SSF109993">
    <property type="entry name" value="VPS9 domain"/>
    <property type="match status" value="1"/>
</dbReference>
<keyword evidence="1" id="KW-0479">Metal-binding</keyword>
<feature type="compositionally biased region" description="Polar residues" evidence="5">
    <location>
        <begin position="696"/>
        <end position="716"/>
    </location>
</feature>
<keyword evidence="2" id="KW-0863">Zinc-finger</keyword>
<dbReference type="GO" id="GO:0005085">
    <property type="term" value="F:guanyl-nucleotide exchange factor activity"/>
    <property type="evidence" value="ECO:0007669"/>
    <property type="project" value="InterPro"/>
</dbReference>
<evidence type="ECO:0000256" key="3">
    <source>
        <dbReference type="ARBA" id="ARBA00022833"/>
    </source>
</evidence>
<reference evidence="8" key="1">
    <citation type="submission" date="2015-09" db="EMBL/GenBank/DDBJ databases">
        <title>Scylla olivacea transcriptome.</title>
        <authorList>
            <person name="Ikhwanuddin M."/>
        </authorList>
    </citation>
    <scope>NUCLEOTIDE SEQUENCE</scope>
</reference>
<dbReference type="SMART" id="SM00167">
    <property type="entry name" value="VPS9"/>
    <property type="match status" value="1"/>
</dbReference>
<dbReference type="EMBL" id="GDRN01101176">
    <property type="protein sequence ID" value="JAI58420.1"/>
    <property type="molecule type" value="Transcribed_RNA"/>
</dbReference>
<keyword evidence="3" id="KW-0862">Zinc</keyword>
<name>A0A0P4VZ61_SCYOL</name>
<dbReference type="AlphaFoldDB" id="A0A0P4VZ61"/>
<evidence type="ECO:0000256" key="4">
    <source>
        <dbReference type="SAM" id="Coils"/>
    </source>
</evidence>
<dbReference type="InterPro" id="IPR037191">
    <property type="entry name" value="VPS9_dom_sf"/>
</dbReference>
<dbReference type="PROSITE" id="PS51036">
    <property type="entry name" value="ZF_A20"/>
    <property type="match status" value="1"/>
</dbReference>
<dbReference type="Gene3D" id="1.10.246.120">
    <property type="match status" value="1"/>
</dbReference>
<feature type="region of interest" description="Disordered" evidence="5">
    <location>
        <begin position="515"/>
        <end position="547"/>
    </location>
</feature>
<evidence type="ECO:0000256" key="2">
    <source>
        <dbReference type="ARBA" id="ARBA00022771"/>
    </source>
</evidence>
<dbReference type="Gene3D" id="1.20.1050.80">
    <property type="entry name" value="VPS9 domain"/>
    <property type="match status" value="1"/>
</dbReference>
<feature type="region of interest" description="Disordered" evidence="5">
    <location>
        <begin position="693"/>
        <end position="757"/>
    </location>
</feature>
<dbReference type="SMART" id="SM00259">
    <property type="entry name" value="ZnF_A20"/>
    <property type="match status" value="1"/>
</dbReference>
<dbReference type="Pfam" id="PF18151">
    <property type="entry name" value="DUF5601"/>
    <property type="match status" value="1"/>
</dbReference>
<sequence>MSSSSDSSSSSAWTGTRLHIKEGELQCVKGCGFYGNPAWEGHCSKCYKEHLAQTQQRKTVFHPSLKLRNKVSRSVSDVSDFTSSATSIMSRKFDRFEEKRRQQLDKKTKAVKSIFRKSQGKEGGKGGETSRPVRQLSMESQGAGQQFNEFLKSLNKDVQCGVGKLINSFLEKMLRVVEFQAVDESSEQIQDLYTTMNDMITQQPVYEGLSQEQIDKINELTERYITTRLYKQLNIAVNAICEEKDLAIQNRIRSLAWVSSQHLECGVQESSQEVRETLDLVITELLEMNSKRVPSDKLQCLVSAAHHVLQVLKQSHSGTPASADDFLPALIYCVLQANPPLLHSNISFITYFSQQRSLQSGEAGYFFTNLCCAVAFIEHVTAQSLGLTEDEYQRYMTGLALPPHALDGDAWLCEGMRVMQQNLKTLDDLQAKMEHLVTHSDELMQEMDELQESVSKEVASVLEKNPLTIHPCRKVAIDEELPASPLLPSPLTPEVPPLSPDIIAAQQSLSFLQQLGDGGSQTTSPDLPDASTQVSKSTSRNASELIGPEADLLSLDIDIEETDNSMHGSSGLLGSDIDLLGPDTDSQEVKSGTVESASGLPDLIGPICSTEHSKNTKNHKDFLNIEEIGSNQASNQGMFALNQSYSSMPTKNMMQYSSPQTKSEKHVSDTLSRQASLPYSGFTVQGGKIPSIACDTGNTHSLSSPLEQSQPGSSDPLSPPLVGSHPALPPPLIPSVPGERQEAGASGQKNSEKKGDALDKVCDVLGDIIETFDSLL</sequence>